<dbReference type="EMBL" id="JAARVD010000008">
    <property type="protein sequence ID" value="MBC1798018.1"/>
    <property type="molecule type" value="Genomic_DNA"/>
</dbReference>
<dbReference type="eggNOG" id="COG4884">
    <property type="taxonomic scope" value="Bacteria"/>
</dbReference>
<evidence type="ECO:0000313" key="5">
    <source>
        <dbReference type="EMBL" id="MBC1563435.1"/>
    </source>
</evidence>
<evidence type="ECO:0000313" key="20">
    <source>
        <dbReference type="Proteomes" id="UP000546806"/>
    </source>
</evidence>
<dbReference type="Proteomes" id="UP000529446">
    <property type="component" value="Unassembled WGS sequence"/>
</dbReference>
<dbReference type="Proteomes" id="UP000546806">
    <property type="component" value="Unassembled WGS sequence"/>
</dbReference>
<dbReference type="RefSeq" id="WP_036083543.1">
    <property type="nucleotide sequence ID" value="NZ_CBCSHQ010000015.1"/>
</dbReference>
<dbReference type="EMBL" id="JAARPT010000009">
    <property type="protein sequence ID" value="MBC1402749.1"/>
    <property type="molecule type" value="Genomic_DNA"/>
</dbReference>
<evidence type="ECO:0000313" key="22">
    <source>
        <dbReference type="Proteomes" id="UP000548082"/>
    </source>
</evidence>
<evidence type="ECO:0000313" key="6">
    <source>
        <dbReference type="EMBL" id="MBC1617777.1"/>
    </source>
</evidence>
<evidence type="ECO:0000313" key="13">
    <source>
        <dbReference type="Proteomes" id="UP000029844"/>
    </source>
</evidence>
<evidence type="ECO:0000313" key="18">
    <source>
        <dbReference type="Proteomes" id="UP000541955"/>
    </source>
</evidence>
<dbReference type="Proteomes" id="UP000541735">
    <property type="component" value="Unassembled WGS sequence"/>
</dbReference>
<evidence type="ECO:0000313" key="17">
    <source>
        <dbReference type="Proteomes" id="UP000541735"/>
    </source>
</evidence>
<keyword evidence="13" id="KW-1185">Reference proteome</keyword>
<dbReference type="Proteomes" id="UP000029844">
    <property type="component" value="Unassembled WGS sequence"/>
</dbReference>
<evidence type="ECO:0000313" key="8">
    <source>
        <dbReference type="EMBL" id="MBC1798018.1"/>
    </source>
</evidence>
<dbReference type="Proteomes" id="UP000547643">
    <property type="component" value="Unassembled WGS sequence"/>
</dbReference>
<evidence type="ECO:0000313" key="2">
    <source>
        <dbReference type="EMBL" id="MBC1333198.1"/>
    </source>
</evidence>
<evidence type="ECO:0000313" key="9">
    <source>
        <dbReference type="EMBL" id="MBC2005211.1"/>
    </source>
</evidence>
<dbReference type="EMBL" id="JAAROL010000007">
    <property type="protein sequence ID" value="MBC1333198.1"/>
    <property type="molecule type" value="Genomic_DNA"/>
</dbReference>
<dbReference type="Proteomes" id="UP000548082">
    <property type="component" value="Unassembled WGS sequence"/>
</dbReference>
<accession>A0A099WJJ1</accession>
<evidence type="ECO:0000313" key="15">
    <source>
        <dbReference type="Proteomes" id="UP000529446"/>
    </source>
</evidence>
<dbReference type="EMBL" id="JAARUV010000007">
    <property type="protein sequence ID" value="MBC1780255.1"/>
    <property type="molecule type" value="Genomic_DNA"/>
</dbReference>
<evidence type="ECO:0000313" key="3">
    <source>
        <dbReference type="EMBL" id="MBC1373468.1"/>
    </source>
</evidence>
<evidence type="ECO:0000313" key="24">
    <source>
        <dbReference type="Proteomes" id="UP000591929"/>
    </source>
</evidence>
<reference evidence="14 15" key="2">
    <citation type="submission" date="2020-03" db="EMBL/GenBank/DDBJ databases">
        <title>Soil Listeria distribution.</title>
        <authorList>
            <person name="Liao J."/>
            <person name="Wiedmann M."/>
        </authorList>
    </citation>
    <scope>NUCLEOTIDE SEQUENCE [LARGE SCALE GENOMIC DNA]</scope>
    <source>
        <strain evidence="11 14">FSL L7-0245</strain>
        <strain evidence="12 17">FSL L7-0259</strain>
        <strain evidence="10 15">FSL L7-0360</strain>
        <strain evidence="9 20">FSL L7-0435</strain>
        <strain evidence="8 22">FSL L7-0990</strain>
        <strain evidence="7 21">FSL L7-1017</strain>
        <strain evidence="6 23">FSL L7-1299</strain>
        <strain evidence="5 18">FSL L7-1387</strain>
        <strain evidence="4 19">FSL L7-1658</strain>
        <strain evidence="3 24">FSL L7-1681</strain>
        <strain evidence="2 16">FSL L7-1833</strain>
    </source>
</reference>
<dbReference type="EMBL" id="JAARSH010000014">
    <property type="protein sequence ID" value="MBC1617777.1"/>
    <property type="molecule type" value="Genomic_DNA"/>
</dbReference>
<evidence type="ECO:0000313" key="12">
    <source>
        <dbReference type="EMBL" id="MBC2178025.1"/>
    </source>
</evidence>
<evidence type="ECO:0000313" key="10">
    <source>
        <dbReference type="EMBL" id="MBC2117789.1"/>
    </source>
</evidence>
<dbReference type="EMBL" id="JAARYH010000007">
    <property type="protein sequence ID" value="MBC2167792.1"/>
    <property type="molecule type" value="Genomic_DNA"/>
</dbReference>
<dbReference type="GeneID" id="58716127"/>
<dbReference type="EMBL" id="JAARYD010000009">
    <property type="protein sequence ID" value="MBC2178025.1"/>
    <property type="molecule type" value="Genomic_DNA"/>
</dbReference>
<evidence type="ECO:0000313" key="16">
    <source>
        <dbReference type="Proteomes" id="UP000532866"/>
    </source>
</evidence>
<evidence type="ECO:0000313" key="4">
    <source>
        <dbReference type="EMBL" id="MBC1402749.1"/>
    </source>
</evidence>
<evidence type="ECO:0000313" key="7">
    <source>
        <dbReference type="EMBL" id="MBC1780255.1"/>
    </source>
</evidence>
<dbReference type="EMBL" id="JAARWW010000008">
    <property type="protein sequence ID" value="MBC2005211.1"/>
    <property type="molecule type" value="Genomic_DNA"/>
</dbReference>
<dbReference type="AlphaFoldDB" id="A0A099WJJ1"/>
<evidence type="ECO:0000313" key="14">
    <source>
        <dbReference type="Proteomes" id="UP000519573"/>
    </source>
</evidence>
<proteinExistence type="predicted"/>
<evidence type="ECO:0000313" key="1">
    <source>
        <dbReference type="EMBL" id="KGL44305.1"/>
    </source>
</evidence>
<name>A0A099WJJ1_9LIST</name>
<dbReference type="EMBL" id="JAARRW010000008">
    <property type="protein sequence ID" value="MBC1563435.1"/>
    <property type="molecule type" value="Genomic_DNA"/>
</dbReference>
<dbReference type="STRING" id="1552123.EP57_01545"/>
<dbReference type="OrthoDB" id="6200718at2"/>
<dbReference type="Proteomes" id="UP000541955">
    <property type="component" value="Unassembled WGS sequence"/>
</dbReference>
<dbReference type="Proteomes" id="UP000544413">
    <property type="component" value="Unassembled WGS sequence"/>
</dbReference>
<organism evidence="1 13">
    <name type="scientific">Listeria booriae</name>
    <dbReference type="NCBI Taxonomy" id="1552123"/>
    <lineage>
        <taxon>Bacteria</taxon>
        <taxon>Bacillati</taxon>
        <taxon>Bacillota</taxon>
        <taxon>Bacilli</taxon>
        <taxon>Bacillales</taxon>
        <taxon>Listeriaceae</taxon>
        <taxon>Listeria</taxon>
    </lineage>
</organism>
<evidence type="ECO:0000313" key="21">
    <source>
        <dbReference type="Proteomes" id="UP000547643"/>
    </source>
</evidence>
<dbReference type="EMBL" id="JAARPL010000011">
    <property type="protein sequence ID" value="MBC1373468.1"/>
    <property type="molecule type" value="Genomic_DNA"/>
</dbReference>
<evidence type="ECO:0000313" key="11">
    <source>
        <dbReference type="EMBL" id="MBC2167792.1"/>
    </source>
</evidence>
<protein>
    <submittedName>
        <fullName evidence="2">Molybdate metabolism regulator</fullName>
    </submittedName>
</protein>
<dbReference type="Proteomes" id="UP000591929">
    <property type="component" value="Unassembled WGS sequence"/>
</dbReference>
<dbReference type="Proteomes" id="UP000532866">
    <property type="component" value="Unassembled WGS sequence"/>
</dbReference>
<evidence type="ECO:0000313" key="19">
    <source>
        <dbReference type="Proteomes" id="UP000544413"/>
    </source>
</evidence>
<dbReference type="EMBL" id="JAARXI010000008">
    <property type="protein sequence ID" value="MBC2117789.1"/>
    <property type="molecule type" value="Genomic_DNA"/>
</dbReference>
<dbReference type="Proteomes" id="UP000574104">
    <property type="component" value="Unassembled WGS sequence"/>
</dbReference>
<dbReference type="EMBL" id="JNFA01000003">
    <property type="protein sequence ID" value="KGL44305.1"/>
    <property type="molecule type" value="Genomic_DNA"/>
</dbReference>
<comment type="caution">
    <text evidence="1">The sequence shown here is derived from an EMBL/GenBank/DDBJ whole genome shotgun (WGS) entry which is preliminary data.</text>
</comment>
<gene>
    <name evidence="1" type="ORF">EP57_01545</name>
    <name evidence="2" type="ORF">HB759_14730</name>
    <name evidence="4" type="ORF">HB836_14245</name>
    <name evidence="3" type="ORF">HB847_14020</name>
    <name evidence="5" type="ORF">HB902_15275</name>
    <name evidence="6" type="ORF">HB904_16375</name>
    <name evidence="7" type="ORF">HCA46_15525</name>
    <name evidence="8" type="ORF">HCA55_14880</name>
    <name evidence="9" type="ORF">HCA78_15655</name>
    <name evidence="10" type="ORF">HCB06_14245</name>
    <name evidence="11" type="ORF">HCB26_14540</name>
    <name evidence="12" type="ORF">HCB27_15455</name>
</gene>
<sequence length="186" mass="21576">MAINMYFDDEEVGPDRKTSHPHFVAHFKSDFYFDCSDEQAPFGSDEGADVLAELEDFFQDKEVEGVSLSDFPRHVMEDQWELTYYPPKDMDEGSLAKLIAEHERDVWMSDQVVLATAFGQIKITGYIIPELKDMAHDALGRMKAVNDALGREDEFGYYDKMLYDLMTFDKTYVSVLPDFWCKRCQM</sequence>
<reference evidence="1 13" key="1">
    <citation type="submission" date="2014-05" db="EMBL/GenBank/DDBJ databases">
        <title>Novel Listeriaceae from food processing environments.</title>
        <authorList>
            <person name="den Bakker H.C."/>
        </authorList>
    </citation>
    <scope>NUCLEOTIDE SEQUENCE [LARGE SCALE GENOMIC DNA]</scope>
    <source>
        <strain evidence="1 13">FSL A5-0281</strain>
    </source>
</reference>
<dbReference type="Proteomes" id="UP000519573">
    <property type="component" value="Unassembled WGS sequence"/>
</dbReference>
<evidence type="ECO:0000313" key="23">
    <source>
        <dbReference type="Proteomes" id="UP000574104"/>
    </source>
</evidence>